<dbReference type="AlphaFoldDB" id="A0AAP0X8T5"/>
<comment type="caution">
    <text evidence="4">The sequence shown here is derived from an EMBL/GenBank/DDBJ whole genome shotgun (WGS) entry which is preliminary data.</text>
</comment>
<feature type="transmembrane region" description="Helical" evidence="2">
    <location>
        <begin position="61"/>
        <end position="81"/>
    </location>
</feature>
<reference evidence="4 5" key="1">
    <citation type="journal article" date="2024" name="Plant J.">
        <title>Genome sequences and population genomics reveal climatic adaptation and genomic divergence between two closely related sweetgum species.</title>
        <authorList>
            <person name="Xu W.Q."/>
            <person name="Ren C.Q."/>
            <person name="Zhang X.Y."/>
            <person name="Comes H.P."/>
            <person name="Liu X.H."/>
            <person name="Li Y.G."/>
            <person name="Kettle C.J."/>
            <person name="Jalonen R."/>
            <person name="Gaisberger H."/>
            <person name="Ma Y.Z."/>
            <person name="Qiu Y.X."/>
        </authorList>
    </citation>
    <scope>NUCLEOTIDE SEQUENCE [LARGE SCALE GENOMIC DNA]</scope>
    <source>
        <strain evidence="4">Hangzhou</strain>
    </source>
</reference>
<dbReference type="Proteomes" id="UP001415857">
    <property type="component" value="Unassembled WGS sequence"/>
</dbReference>
<dbReference type="PANTHER" id="PTHR34960">
    <property type="entry name" value="EMB|CAB68146.1-RELATED"/>
    <property type="match status" value="1"/>
</dbReference>
<accession>A0AAP0X8T5</accession>
<sequence length="431" mass="48414">MGFSAKAKSSSSSSSENWGMGLFLVFFSDDDPILNKKKNPVSSATIRRNNSNLILTKAQSTISICALLVFITLLLFALSTFEPTIPSNPQFTTSRRYLSQMHQNYTHKIKAKPNSTLHHSPFSSSWFSKIWTKKPRQNAKIHPLNSNALQGMGKLYMRGTRAMNDLVVVHVMEDEIGDHLRLFLRVLHRSGFTARADVVFIFPSHLVSSVFDSAIREENDSFLKLVRFYREFNHTGGNSNSVVGFDLTQFVKHGKKEKERGEPIWGRKIRGNYSDSDGEAELSYGSVVGFDAAELDPENSLAGFLDHVPMSLRRWACYPMLLGRVRRNYKHIMLVEVKNTLILGDPLGRVRNRSPESVYLPTTAPASKSSKHNRKNSDKTRPVNPSIIMGGARGVRRLSNAVLTEIVRATMQRKGKNSVTESGILEPTRSQ</sequence>
<dbReference type="EMBL" id="JBBPBK010000002">
    <property type="protein sequence ID" value="KAK9289780.1"/>
    <property type="molecule type" value="Genomic_DNA"/>
</dbReference>
<feature type="domain" description="DUF7780" evidence="3">
    <location>
        <begin position="147"/>
        <end position="426"/>
    </location>
</feature>
<dbReference type="Pfam" id="PF25002">
    <property type="entry name" value="DUF7780"/>
    <property type="match status" value="1"/>
</dbReference>
<evidence type="ECO:0000259" key="3">
    <source>
        <dbReference type="Pfam" id="PF25002"/>
    </source>
</evidence>
<name>A0AAP0X8T5_LIQFO</name>
<dbReference type="PANTHER" id="PTHR34960:SF1">
    <property type="entry name" value="EMB|CAB68146.1-RELATED"/>
    <property type="match status" value="1"/>
</dbReference>
<keyword evidence="5" id="KW-1185">Reference proteome</keyword>
<evidence type="ECO:0000313" key="5">
    <source>
        <dbReference type="Proteomes" id="UP001415857"/>
    </source>
</evidence>
<evidence type="ECO:0000256" key="1">
    <source>
        <dbReference type="SAM" id="MobiDB-lite"/>
    </source>
</evidence>
<dbReference type="InterPro" id="IPR056682">
    <property type="entry name" value="DUF7780"/>
</dbReference>
<feature type="region of interest" description="Disordered" evidence="1">
    <location>
        <begin position="353"/>
        <end position="388"/>
    </location>
</feature>
<keyword evidence="2" id="KW-0812">Transmembrane</keyword>
<feature type="region of interest" description="Disordered" evidence="1">
    <location>
        <begin position="412"/>
        <end position="431"/>
    </location>
</feature>
<proteinExistence type="predicted"/>
<gene>
    <name evidence="4" type="ORF">L1049_007939</name>
</gene>
<evidence type="ECO:0000313" key="4">
    <source>
        <dbReference type="EMBL" id="KAK9289780.1"/>
    </source>
</evidence>
<organism evidence="4 5">
    <name type="scientific">Liquidambar formosana</name>
    <name type="common">Formosan gum</name>
    <dbReference type="NCBI Taxonomy" id="63359"/>
    <lineage>
        <taxon>Eukaryota</taxon>
        <taxon>Viridiplantae</taxon>
        <taxon>Streptophyta</taxon>
        <taxon>Embryophyta</taxon>
        <taxon>Tracheophyta</taxon>
        <taxon>Spermatophyta</taxon>
        <taxon>Magnoliopsida</taxon>
        <taxon>eudicotyledons</taxon>
        <taxon>Gunneridae</taxon>
        <taxon>Pentapetalae</taxon>
        <taxon>Saxifragales</taxon>
        <taxon>Altingiaceae</taxon>
        <taxon>Liquidambar</taxon>
    </lineage>
</organism>
<keyword evidence="2" id="KW-1133">Transmembrane helix</keyword>
<evidence type="ECO:0000256" key="2">
    <source>
        <dbReference type="SAM" id="Phobius"/>
    </source>
</evidence>
<keyword evidence="2" id="KW-0472">Membrane</keyword>
<protein>
    <recommendedName>
        <fullName evidence="3">DUF7780 domain-containing protein</fullName>
    </recommendedName>
</protein>